<keyword evidence="4" id="KW-0067">ATP-binding</keyword>
<dbReference type="Gene3D" id="3.40.50.300">
    <property type="entry name" value="P-loop containing nucleotide triphosphate hydrolases"/>
    <property type="match status" value="2"/>
</dbReference>
<dbReference type="InterPro" id="IPR014001">
    <property type="entry name" value="Helicase_ATP-bd"/>
</dbReference>
<dbReference type="SMART" id="SM00487">
    <property type="entry name" value="DEXDc"/>
    <property type="match status" value="1"/>
</dbReference>
<dbReference type="CDD" id="cd18791">
    <property type="entry name" value="SF2_C_RHA"/>
    <property type="match status" value="1"/>
</dbReference>
<keyword evidence="8" id="KW-1185">Reference proteome</keyword>
<dbReference type="Pfam" id="PF08482">
    <property type="entry name" value="HrpB_C"/>
    <property type="match status" value="1"/>
</dbReference>
<keyword evidence="3 7" id="KW-0347">Helicase</keyword>
<dbReference type="GO" id="GO:0004386">
    <property type="term" value="F:helicase activity"/>
    <property type="evidence" value="ECO:0007669"/>
    <property type="project" value="UniProtKB-KW"/>
</dbReference>
<dbReference type="Pfam" id="PF00270">
    <property type="entry name" value="DEAD"/>
    <property type="match status" value="1"/>
</dbReference>
<dbReference type="NCBIfam" id="TIGR01970">
    <property type="entry name" value="DEAH_box_HrpB"/>
    <property type="match status" value="1"/>
</dbReference>
<comment type="caution">
    <text evidence="7">The sequence shown here is derived from an EMBL/GenBank/DDBJ whole genome shotgun (WGS) entry which is preliminary data.</text>
</comment>
<dbReference type="RefSeq" id="WP_130649255.1">
    <property type="nucleotide sequence ID" value="NZ_BMHA01000016.1"/>
</dbReference>
<keyword evidence="1" id="KW-0547">Nucleotide-binding</keyword>
<evidence type="ECO:0000259" key="6">
    <source>
        <dbReference type="PROSITE" id="PS51194"/>
    </source>
</evidence>
<dbReference type="InterPro" id="IPR013689">
    <property type="entry name" value="RNA_helicase_ATP-dep_HrpB_C"/>
</dbReference>
<dbReference type="SMART" id="SM00847">
    <property type="entry name" value="HA2"/>
    <property type="match status" value="1"/>
</dbReference>
<evidence type="ECO:0000256" key="4">
    <source>
        <dbReference type="ARBA" id="ARBA00022840"/>
    </source>
</evidence>
<dbReference type="InterPro" id="IPR011545">
    <property type="entry name" value="DEAD/DEAH_box_helicase_dom"/>
</dbReference>
<accession>A0A8J3EZB4</accession>
<dbReference type="PANTHER" id="PTHR43519:SF1">
    <property type="entry name" value="ATP-DEPENDENT RNA HELICASE HRPB"/>
    <property type="match status" value="1"/>
</dbReference>
<reference evidence="7" key="2">
    <citation type="submission" date="2020-09" db="EMBL/GenBank/DDBJ databases">
        <authorList>
            <person name="Sun Q."/>
            <person name="Zhou Y."/>
        </authorList>
    </citation>
    <scope>NUCLEOTIDE SEQUENCE</scope>
    <source>
        <strain evidence="7">CGMCC 1.14988</strain>
    </source>
</reference>
<feature type="domain" description="Helicase C-terminal" evidence="6">
    <location>
        <begin position="216"/>
        <end position="386"/>
    </location>
</feature>
<dbReference type="OrthoDB" id="9805617at2"/>
<sequence>MSARPQPSTDLPVEAVLPAVTDGLAGAGRVVLEAPPGAGKTTRVPLALLASGLDGRLVLLEPRRVAARAAARRLAEALGESVGGTVGLTTRDDRRTSRRTRIEVVTEGVLLRRLQRDPALDGVGTLFFDEFHERNLESDLALAFALESRSALRDDLRVLVASATLDGGRVAALLAGPSAPAGAVPVVRASGRRHAVTVEHRDRPAPGRLADAVADAVARVLVEVPGDVLVFLPGVAEISRSARELGRRALPATVDVRALHGRLPAEEQDRALSPAVAGRRKVVLATDVAESSLTIEGVRVVVDAGLAREPRFDPRTGMTGLVTVPASRAAAEQRSGRAGRTAPGHCVRLWPATEHPSRDAFPRPAIRTDDLTGAVLEVAAWGAAVEELALLDQPDPAGWYRARETLTELGALDGEGRITRHGRRLAGLPVHPRIGQLLVRGRDLGLGSLAVEIAAVLGDRDPVRVRHPASVADLGVRLAALRGTPLPGDAAVRPGARARLRREVGRLERACEALPAPRAPAPELDEDRSVGVLVALGWPDRVGQARGGRGSFLLANGRGARLPDADVLADEPLLAVAAVDRGEREARIHLAAPLDPEVARELLEDEVTVVEEVAWRAGDVVTERREQFGALVLRRSPLADPAPDAVLDALLDGLREQGLGLLGWSAADRQLQARAQLVHRELGAPWPDVSDAALTATLDTSLAPFLLRARRRADLRRVSVADVVRARLPGGGRELDRLAPEAVVVPSGSRVRLDYTGLRPVLAVRLQELFGATTTPAVVDGRVPVVLHLLSPARRPVQITDDLAGFWERAYPQVRAELRGRYPKHAWPQDPRTARPLRGTRR</sequence>
<dbReference type="EMBL" id="BMHA01000016">
    <property type="protein sequence ID" value="GGI09617.1"/>
    <property type="molecule type" value="Genomic_DNA"/>
</dbReference>
<dbReference type="SMART" id="SM00490">
    <property type="entry name" value="HELICc"/>
    <property type="match status" value="1"/>
</dbReference>
<dbReference type="PROSITE" id="PS51192">
    <property type="entry name" value="HELICASE_ATP_BIND_1"/>
    <property type="match status" value="1"/>
</dbReference>
<dbReference type="InterPro" id="IPR048333">
    <property type="entry name" value="HA2_WH"/>
</dbReference>
<keyword evidence="2" id="KW-0378">Hydrolase</keyword>
<evidence type="ECO:0000256" key="3">
    <source>
        <dbReference type="ARBA" id="ARBA00022806"/>
    </source>
</evidence>
<dbReference type="PIRSF" id="PIRSF005496">
    <property type="entry name" value="ATP_hel_hrpB"/>
    <property type="match status" value="1"/>
</dbReference>
<dbReference type="InterPro" id="IPR010225">
    <property type="entry name" value="HrpB"/>
</dbReference>
<dbReference type="InterPro" id="IPR001650">
    <property type="entry name" value="Helicase_C-like"/>
</dbReference>
<dbReference type="AlphaFoldDB" id="A0A8J3EZB4"/>
<name>A0A8J3EZB4_9ACTN</name>
<dbReference type="Pfam" id="PF04408">
    <property type="entry name" value="WHD_HA2"/>
    <property type="match status" value="1"/>
</dbReference>
<reference evidence="7" key="1">
    <citation type="journal article" date="2014" name="Int. J. Syst. Evol. Microbiol.">
        <title>Complete genome sequence of Corynebacterium casei LMG S-19264T (=DSM 44701T), isolated from a smear-ripened cheese.</title>
        <authorList>
            <consortium name="US DOE Joint Genome Institute (JGI-PGF)"/>
            <person name="Walter F."/>
            <person name="Albersmeier A."/>
            <person name="Kalinowski J."/>
            <person name="Ruckert C."/>
        </authorList>
    </citation>
    <scope>NUCLEOTIDE SEQUENCE</scope>
    <source>
        <strain evidence="7">CGMCC 1.14988</strain>
    </source>
</reference>
<dbReference type="Proteomes" id="UP000650511">
    <property type="component" value="Unassembled WGS sequence"/>
</dbReference>
<organism evidence="7 8">
    <name type="scientific">Egicoccus halophilus</name>
    <dbReference type="NCBI Taxonomy" id="1670830"/>
    <lineage>
        <taxon>Bacteria</taxon>
        <taxon>Bacillati</taxon>
        <taxon>Actinomycetota</taxon>
        <taxon>Nitriliruptoria</taxon>
        <taxon>Egicoccales</taxon>
        <taxon>Egicoccaceae</taxon>
        <taxon>Egicoccus</taxon>
    </lineage>
</organism>
<gene>
    <name evidence="7" type="ORF">GCM10011354_34970</name>
</gene>
<proteinExistence type="predicted"/>
<dbReference type="Gene3D" id="1.20.120.1080">
    <property type="match status" value="1"/>
</dbReference>
<evidence type="ECO:0000259" key="5">
    <source>
        <dbReference type="PROSITE" id="PS51192"/>
    </source>
</evidence>
<evidence type="ECO:0000256" key="2">
    <source>
        <dbReference type="ARBA" id="ARBA00022801"/>
    </source>
</evidence>
<dbReference type="PROSITE" id="PS51194">
    <property type="entry name" value="HELICASE_CTER"/>
    <property type="match status" value="1"/>
</dbReference>
<dbReference type="GO" id="GO:0016787">
    <property type="term" value="F:hydrolase activity"/>
    <property type="evidence" value="ECO:0007669"/>
    <property type="project" value="UniProtKB-KW"/>
</dbReference>
<protein>
    <submittedName>
        <fullName evidence="7">ATP-dependent helicase HrpB</fullName>
    </submittedName>
</protein>
<dbReference type="Pfam" id="PF00271">
    <property type="entry name" value="Helicase_C"/>
    <property type="match status" value="1"/>
</dbReference>
<dbReference type="InterPro" id="IPR007502">
    <property type="entry name" value="Helicase-assoc_dom"/>
</dbReference>
<dbReference type="InterPro" id="IPR027417">
    <property type="entry name" value="P-loop_NTPase"/>
</dbReference>
<evidence type="ECO:0000256" key="1">
    <source>
        <dbReference type="ARBA" id="ARBA00022741"/>
    </source>
</evidence>
<dbReference type="PANTHER" id="PTHR43519">
    <property type="entry name" value="ATP-DEPENDENT RNA HELICASE HRPB"/>
    <property type="match status" value="1"/>
</dbReference>
<dbReference type="GO" id="GO:0005524">
    <property type="term" value="F:ATP binding"/>
    <property type="evidence" value="ECO:0007669"/>
    <property type="project" value="UniProtKB-KW"/>
</dbReference>
<evidence type="ECO:0000313" key="7">
    <source>
        <dbReference type="EMBL" id="GGI09617.1"/>
    </source>
</evidence>
<dbReference type="GO" id="GO:0003676">
    <property type="term" value="F:nucleic acid binding"/>
    <property type="evidence" value="ECO:0007669"/>
    <property type="project" value="InterPro"/>
</dbReference>
<evidence type="ECO:0000313" key="8">
    <source>
        <dbReference type="Proteomes" id="UP000650511"/>
    </source>
</evidence>
<dbReference type="SUPFAM" id="SSF52540">
    <property type="entry name" value="P-loop containing nucleoside triphosphate hydrolases"/>
    <property type="match status" value="1"/>
</dbReference>
<feature type="domain" description="Helicase ATP-binding" evidence="5">
    <location>
        <begin position="21"/>
        <end position="183"/>
    </location>
</feature>